<reference evidence="1" key="1">
    <citation type="submission" date="2021-08" db="EMBL/GenBank/DDBJ databases">
        <title>Hoeflea bacterium WL0058 sp. nov., isolated from the sediment.</title>
        <authorList>
            <person name="Wang L."/>
            <person name="Zhang D."/>
        </authorList>
    </citation>
    <scope>NUCLEOTIDE SEQUENCE</scope>
    <source>
        <strain evidence="1">WL0058</strain>
    </source>
</reference>
<name>A0AAE2ZJP3_9HYPH</name>
<keyword evidence="2" id="KW-1185">Reference proteome</keyword>
<dbReference type="EMBL" id="JAICBX010000001">
    <property type="protein sequence ID" value="MBW8635877.1"/>
    <property type="molecule type" value="Genomic_DNA"/>
</dbReference>
<evidence type="ECO:0000313" key="1">
    <source>
        <dbReference type="EMBL" id="MBW8635877.1"/>
    </source>
</evidence>
<accession>A0AAE2ZJP3</accession>
<protein>
    <submittedName>
        <fullName evidence="1">Uncharacterized protein</fullName>
    </submittedName>
</protein>
<sequence>MTRTVKSSIVASVIAVTIATTGIMTVSSITFPSPLFAQSMKAQSTIISPKLQRTVRKQSQNPQFMSQALGAGDEIDDCMKNPSNAHVDYATRLAGCFCLSIDNALKGCQSAD</sequence>
<dbReference type="RefSeq" id="WP_220226594.1">
    <property type="nucleotide sequence ID" value="NZ_JAICBX010000001.1"/>
</dbReference>
<organism evidence="1 2">
    <name type="scientific">Flavimaribacter sediminis</name>
    <dbReference type="NCBI Taxonomy" id="2865987"/>
    <lineage>
        <taxon>Bacteria</taxon>
        <taxon>Pseudomonadati</taxon>
        <taxon>Pseudomonadota</taxon>
        <taxon>Alphaproteobacteria</taxon>
        <taxon>Hyphomicrobiales</taxon>
        <taxon>Rhizobiaceae</taxon>
        <taxon>Flavimaribacter</taxon>
    </lineage>
</organism>
<dbReference type="Proteomes" id="UP001196509">
    <property type="component" value="Unassembled WGS sequence"/>
</dbReference>
<proteinExistence type="predicted"/>
<gene>
    <name evidence="1" type="ORF">K1W69_01675</name>
</gene>
<comment type="caution">
    <text evidence="1">The sequence shown here is derived from an EMBL/GenBank/DDBJ whole genome shotgun (WGS) entry which is preliminary data.</text>
</comment>
<dbReference type="AlphaFoldDB" id="A0AAE2ZJP3"/>
<evidence type="ECO:0000313" key="2">
    <source>
        <dbReference type="Proteomes" id="UP001196509"/>
    </source>
</evidence>